<dbReference type="OrthoDB" id="8251244at2"/>
<dbReference type="EMBL" id="LT670818">
    <property type="protein sequence ID" value="SHG59298.1"/>
    <property type="molecule type" value="Genomic_DNA"/>
</dbReference>
<feature type="chain" id="PRO_5013132985" evidence="2">
    <location>
        <begin position="24"/>
        <end position="75"/>
    </location>
</feature>
<feature type="region of interest" description="Disordered" evidence="1">
    <location>
        <begin position="53"/>
        <end position="75"/>
    </location>
</feature>
<accession>A0A1M5L2N7</accession>
<evidence type="ECO:0000256" key="2">
    <source>
        <dbReference type="SAM" id="SignalP"/>
    </source>
</evidence>
<evidence type="ECO:0000313" key="4">
    <source>
        <dbReference type="Proteomes" id="UP000190675"/>
    </source>
</evidence>
<organism evidence="3 4">
    <name type="scientific">Bradyrhizobium erythrophlei</name>
    <dbReference type="NCBI Taxonomy" id="1437360"/>
    <lineage>
        <taxon>Bacteria</taxon>
        <taxon>Pseudomonadati</taxon>
        <taxon>Pseudomonadota</taxon>
        <taxon>Alphaproteobacteria</taxon>
        <taxon>Hyphomicrobiales</taxon>
        <taxon>Nitrobacteraceae</taxon>
        <taxon>Bradyrhizobium</taxon>
    </lineage>
</organism>
<sequence>MTKILPLAASMMLLVAVSGQAFARTAPPNTRHRPQVTDLSAYGAFDQMPPTSAAEFNTHRDFNTHRYEGGPKSND</sequence>
<keyword evidence="2" id="KW-0732">Signal</keyword>
<proteinExistence type="predicted"/>
<evidence type="ECO:0000256" key="1">
    <source>
        <dbReference type="SAM" id="MobiDB-lite"/>
    </source>
</evidence>
<name>A0A1M5L2N7_9BRAD</name>
<gene>
    <name evidence="3" type="ORF">SAMN05444169_3224</name>
</gene>
<feature type="compositionally biased region" description="Basic and acidic residues" evidence="1">
    <location>
        <begin position="57"/>
        <end position="75"/>
    </location>
</feature>
<dbReference type="RefSeq" id="WP_154073253.1">
    <property type="nucleotide sequence ID" value="NZ_LT670818.1"/>
</dbReference>
<dbReference type="AlphaFoldDB" id="A0A1M5L2N7"/>
<feature type="signal peptide" evidence="2">
    <location>
        <begin position="1"/>
        <end position="23"/>
    </location>
</feature>
<protein>
    <submittedName>
        <fullName evidence="3">Uncharacterized protein</fullName>
    </submittedName>
</protein>
<dbReference type="Proteomes" id="UP000190675">
    <property type="component" value="Chromosome I"/>
</dbReference>
<reference evidence="3 4" key="1">
    <citation type="submission" date="2016-11" db="EMBL/GenBank/DDBJ databases">
        <authorList>
            <person name="Jaros S."/>
            <person name="Januszkiewicz K."/>
            <person name="Wedrychowicz H."/>
        </authorList>
    </citation>
    <scope>NUCLEOTIDE SEQUENCE [LARGE SCALE GENOMIC DNA]</scope>
    <source>
        <strain evidence="3 4">GAS242</strain>
    </source>
</reference>
<evidence type="ECO:0000313" key="3">
    <source>
        <dbReference type="EMBL" id="SHG59298.1"/>
    </source>
</evidence>